<accession>A0A6N7Y292</accession>
<gene>
    <name evidence="1" type="ORF">FYJ83_11725</name>
</gene>
<protein>
    <recommendedName>
        <fullName evidence="3">Endonuclease/exonuclease/phosphatase domain-containing protein</fullName>
    </recommendedName>
</protein>
<organism evidence="1 2">
    <name type="scientific">Tissierella pigra</name>
    <dbReference type="NCBI Taxonomy" id="2607614"/>
    <lineage>
        <taxon>Bacteria</taxon>
        <taxon>Bacillati</taxon>
        <taxon>Bacillota</taxon>
        <taxon>Tissierellia</taxon>
        <taxon>Tissierellales</taxon>
        <taxon>Tissierellaceae</taxon>
        <taxon>Tissierella</taxon>
    </lineage>
</organism>
<proteinExistence type="predicted"/>
<dbReference type="InterPro" id="IPR036691">
    <property type="entry name" value="Endo/exonu/phosph_ase_sf"/>
</dbReference>
<dbReference type="SUPFAM" id="SSF56219">
    <property type="entry name" value="DNase I-like"/>
    <property type="match status" value="1"/>
</dbReference>
<reference evidence="1 2" key="1">
    <citation type="submission" date="2019-09" db="EMBL/GenBank/DDBJ databases">
        <title>In-depth cultivation of the pig gut microbiome towards novel bacterial diversity and tailored functional studies.</title>
        <authorList>
            <person name="Wylensek D."/>
            <person name="Hitch T.C.A."/>
            <person name="Clavel T."/>
        </authorList>
    </citation>
    <scope>NUCLEOTIDE SEQUENCE [LARGE SCALE GENOMIC DNA]</scope>
    <source>
        <strain evidence="1 2">WCA3-693-APC-4?</strain>
    </source>
</reference>
<evidence type="ECO:0000313" key="2">
    <source>
        <dbReference type="Proteomes" id="UP000469523"/>
    </source>
</evidence>
<name>A0A6N7Y292_9FIRM</name>
<dbReference type="Proteomes" id="UP000469523">
    <property type="component" value="Unassembled WGS sequence"/>
</dbReference>
<keyword evidence="2" id="KW-1185">Reference proteome</keyword>
<evidence type="ECO:0000313" key="1">
    <source>
        <dbReference type="EMBL" id="MSU02140.1"/>
    </source>
</evidence>
<dbReference type="AlphaFoldDB" id="A0A6N7Y292"/>
<evidence type="ECO:0008006" key="3">
    <source>
        <dbReference type="Google" id="ProtNLM"/>
    </source>
</evidence>
<sequence>MNYLFWNTNRNDNNHILEELIIDGDCDFVGLAEYNNDSGELIELRKRLYDKGLIYYIVPDINDNRINILSRYEILPNYIFTDSKYFRIVSISNSKGEKILIAVVHFPSKLHIKESTMNSILRSFRMKLEDAEQILQFERLKELLDNIINMATDKDIKDKLKIYNKSDLNIGDIIIKIGDVLIKEKKLYQYFEINKAYVLNRYTLVMGDFNINPFEDSMVNADTLHALSSKNIAKKIRRIVYEESYDMFYNPMWNKLGDENGDGTYYYNSSQITNYYWNILDQFIVRPEIADIVNVNDIKIITQVGKYILKKDSGIPDKGISDHFPLYFKLGGV</sequence>
<dbReference type="RefSeq" id="WP_154440792.1">
    <property type="nucleotide sequence ID" value="NZ_VUNQ01000025.1"/>
</dbReference>
<dbReference type="Gene3D" id="3.60.10.10">
    <property type="entry name" value="Endonuclease/exonuclease/phosphatase"/>
    <property type="match status" value="1"/>
</dbReference>
<dbReference type="EMBL" id="VUNQ01000025">
    <property type="protein sequence ID" value="MSU02140.1"/>
    <property type="molecule type" value="Genomic_DNA"/>
</dbReference>
<comment type="caution">
    <text evidence="1">The sequence shown here is derived from an EMBL/GenBank/DDBJ whole genome shotgun (WGS) entry which is preliminary data.</text>
</comment>
<dbReference type="GO" id="GO:0003824">
    <property type="term" value="F:catalytic activity"/>
    <property type="evidence" value="ECO:0007669"/>
    <property type="project" value="InterPro"/>
</dbReference>